<gene>
    <name evidence="1" type="ORF">KUTeg_009322</name>
</gene>
<accession>A0ABQ9F935</accession>
<dbReference type="EMBL" id="JARBDR010000437">
    <property type="protein sequence ID" value="KAJ8313126.1"/>
    <property type="molecule type" value="Genomic_DNA"/>
</dbReference>
<proteinExistence type="predicted"/>
<dbReference type="Proteomes" id="UP001217089">
    <property type="component" value="Unassembled WGS sequence"/>
</dbReference>
<organism evidence="1 2">
    <name type="scientific">Tegillarca granosa</name>
    <name type="common">Malaysian cockle</name>
    <name type="synonym">Anadara granosa</name>
    <dbReference type="NCBI Taxonomy" id="220873"/>
    <lineage>
        <taxon>Eukaryota</taxon>
        <taxon>Metazoa</taxon>
        <taxon>Spiralia</taxon>
        <taxon>Lophotrochozoa</taxon>
        <taxon>Mollusca</taxon>
        <taxon>Bivalvia</taxon>
        <taxon>Autobranchia</taxon>
        <taxon>Pteriomorphia</taxon>
        <taxon>Arcoida</taxon>
        <taxon>Arcoidea</taxon>
        <taxon>Arcidae</taxon>
        <taxon>Tegillarca</taxon>
    </lineage>
</organism>
<evidence type="ECO:0000313" key="1">
    <source>
        <dbReference type="EMBL" id="KAJ8313126.1"/>
    </source>
</evidence>
<evidence type="ECO:0000313" key="2">
    <source>
        <dbReference type="Proteomes" id="UP001217089"/>
    </source>
</evidence>
<protein>
    <submittedName>
        <fullName evidence="1">Uncharacterized protein</fullName>
    </submittedName>
</protein>
<reference evidence="1 2" key="1">
    <citation type="submission" date="2022-12" db="EMBL/GenBank/DDBJ databases">
        <title>Chromosome-level genome of Tegillarca granosa.</title>
        <authorList>
            <person name="Kim J."/>
        </authorList>
    </citation>
    <scope>NUCLEOTIDE SEQUENCE [LARGE SCALE GENOMIC DNA]</scope>
    <source>
        <strain evidence="1">Teg-2019</strain>
        <tissue evidence="1">Adductor muscle</tissue>
    </source>
</reference>
<comment type="caution">
    <text evidence="1">The sequence shown here is derived from an EMBL/GenBank/DDBJ whole genome shotgun (WGS) entry which is preliminary data.</text>
</comment>
<name>A0ABQ9F935_TEGGR</name>
<keyword evidence="2" id="KW-1185">Reference proteome</keyword>
<sequence length="91" mass="10432">MKKAESSQTIRTQKGIHPFIHSFFYLKFKMKQTALCLFLLVCLLGTTVDAHRRGIGLGTWLTLLWRLPLRASFPEIFPILLERDGNTDNIG</sequence>